<evidence type="ECO:0000313" key="3">
    <source>
        <dbReference type="Proteomes" id="UP001642484"/>
    </source>
</evidence>
<gene>
    <name evidence="2" type="ORF">CCMP2556_LOCUS4248</name>
</gene>
<feature type="compositionally biased region" description="Basic and acidic residues" evidence="1">
    <location>
        <begin position="9"/>
        <end position="20"/>
    </location>
</feature>
<feature type="non-terminal residue" evidence="2">
    <location>
        <position position="454"/>
    </location>
</feature>
<dbReference type="Proteomes" id="UP001642484">
    <property type="component" value="Unassembled WGS sequence"/>
</dbReference>
<sequence>MKLAARFEQMMRDRRHDESTKDLNDEELLSMLIQRYNSYKANSALRKWQLNADAQAAIFGVIRGMCPEARALVRAHLDFNKYTESAMAILAYNESILRSKRHQLHEAPKGCPPAWIDKLTDLEAVLLSKPNKFGVEALAMWQDYCGRALAKGASSLGGVTESSEVLHMRDQIQQGLDVVGRFMEKRAYMVVGERSQGVAALQRRMLADASTKFNAPLDISKMHHVGYIDFSKFGRLTTIDINQAAEWAKSILTLNDEYSMILAVAPLLASEGVLGGIRGEMRRIEDKFIDNMMECKSINIPFDLSSDKEETSQWVSGLATLKEMMTACVSRVSSLKHQTCLFHHFSCYEGNFEKVMLDLMVELNDRVYIGFHSSAPNQTVFEFAAASVKDKLLEDWKQGANLVGAMPPKYCPTAEMGDLQMPKLPHLKLCSINEDGHLTIPKAEREKWLSDPVR</sequence>
<protein>
    <submittedName>
        <fullName evidence="2">Uncharacterized protein</fullName>
    </submittedName>
</protein>
<reference evidence="2 3" key="1">
    <citation type="submission" date="2024-02" db="EMBL/GenBank/DDBJ databases">
        <authorList>
            <person name="Chen Y."/>
            <person name="Shah S."/>
            <person name="Dougan E. K."/>
            <person name="Thang M."/>
            <person name="Chan C."/>
        </authorList>
    </citation>
    <scope>NUCLEOTIDE SEQUENCE [LARGE SCALE GENOMIC DNA]</scope>
</reference>
<organism evidence="2 3">
    <name type="scientific">Durusdinium trenchii</name>
    <dbReference type="NCBI Taxonomy" id="1381693"/>
    <lineage>
        <taxon>Eukaryota</taxon>
        <taxon>Sar</taxon>
        <taxon>Alveolata</taxon>
        <taxon>Dinophyceae</taxon>
        <taxon>Suessiales</taxon>
        <taxon>Symbiodiniaceae</taxon>
        <taxon>Durusdinium</taxon>
    </lineage>
</organism>
<name>A0ABP0I1W6_9DINO</name>
<evidence type="ECO:0000256" key="1">
    <source>
        <dbReference type="SAM" id="MobiDB-lite"/>
    </source>
</evidence>
<evidence type="ECO:0000313" key="2">
    <source>
        <dbReference type="EMBL" id="CAK8995946.1"/>
    </source>
</evidence>
<feature type="region of interest" description="Disordered" evidence="1">
    <location>
        <begin position="1"/>
        <end position="20"/>
    </location>
</feature>
<dbReference type="EMBL" id="CAXAMN010001732">
    <property type="protein sequence ID" value="CAK8995946.1"/>
    <property type="molecule type" value="Genomic_DNA"/>
</dbReference>
<comment type="caution">
    <text evidence="2">The sequence shown here is derived from an EMBL/GenBank/DDBJ whole genome shotgun (WGS) entry which is preliminary data.</text>
</comment>
<proteinExistence type="predicted"/>
<accession>A0ABP0I1W6</accession>
<keyword evidence="3" id="KW-1185">Reference proteome</keyword>